<dbReference type="EMBL" id="CP014038">
    <property type="protein sequence ID" value="AMF96711.2"/>
    <property type="molecule type" value="Genomic_DNA"/>
</dbReference>
<sequence>MAVSLRSSIAKRRSHLNAALCRIQLDKIWRFMKVSLEAVYSILTEWARKGSAQTYTDLSNEYYDITGEWLEPHGNWDHPLGELANLVCSAGCPPITALVVLKGKNEPGGDFWGCAPNVPSRPKDEMVRLGEWIRMTNECFAHTWTDSLPVTTA</sequence>
<gene>
    <name evidence="1" type="ORF">AL538_02665</name>
</gene>
<dbReference type="Proteomes" id="UP000067422">
    <property type="component" value="Chromosome 1"/>
</dbReference>
<evidence type="ECO:0000313" key="1">
    <source>
        <dbReference type="EMBL" id="AMF96711.2"/>
    </source>
</evidence>
<reference evidence="1" key="1">
    <citation type="submission" date="2018-01" db="EMBL/GenBank/DDBJ databases">
        <title>FDA dAtabase for Regulatory Grade micrObial Sequences (FDA-ARGOS): Supporting development and validation of Infectious Disease Dx tests.</title>
        <authorList>
            <person name="Hoffmann M."/>
            <person name="Allard M."/>
            <person name="Evans P."/>
            <person name="Brown E."/>
            <person name="Tallon L."/>
            <person name="Sadzewicz L."/>
            <person name="Sengamalay N."/>
            <person name="Ott S."/>
            <person name="Godinez A."/>
            <person name="Nagaraj S."/>
            <person name="Vyas G."/>
            <person name="Aluvathingal J."/>
            <person name="Nadendla S."/>
            <person name="Geyer C."/>
            <person name="Sichtig H."/>
        </authorList>
    </citation>
    <scope>NUCLEOTIDE SEQUENCE</scope>
    <source>
        <strain evidence="1">FDAARGOS_107</strain>
    </source>
</reference>
<protein>
    <submittedName>
        <fullName evidence="1">Uncharacterized protein</fullName>
    </submittedName>
</protein>
<evidence type="ECO:0000313" key="2">
    <source>
        <dbReference type="Proteomes" id="UP000067422"/>
    </source>
</evidence>
<proteinExistence type="predicted"/>
<accession>A0ABM5XUE2</accession>
<name>A0ABM5XUE2_VIBHA</name>
<keyword evidence="2" id="KW-1185">Reference proteome</keyword>
<organism evidence="1 2">
    <name type="scientific">Vibrio harveyi</name>
    <name type="common">Beneckea harveyi</name>
    <dbReference type="NCBI Taxonomy" id="669"/>
    <lineage>
        <taxon>Bacteria</taxon>
        <taxon>Pseudomonadati</taxon>
        <taxon>Pseudomonadota</taxon>
        <taxon>Gammaproteobacteria</taxon>
        <taxon>Vibrionales</taxon>
        <taxon>Vibrionaceae</taxon>
        <taxon>Vibrio</taxon>
    </lineage>
</organism>